<dbReference type="PANTHER" id="PTHR11236:SF18">
    <property type="entry name" value="AMINODEOXYCHORISMATE SYNTHASE"/>
    <property type="match status" value="1"/>
</dbReference>
<dbReference type="GO" id="GO:0046820">
    <property type="term" value="F:4-amino-4-deoxychorismate synthase activity"/>
    <property type="evidence" value="ECO:0007669"/>
    <property type="project" value="UniProtKB-EC"/>
</dbReference>
<evidence type="ECO:0000313" key="8">
    <source>
        <dbReference type="EMBL" id="PRP69615.1"/>
    </source>
</evidence>
<protein>
    <recommendedName>
        <fullName evidence="2">aminodeoxychorismate synthase</fullName>
        <ecNumber evidence="2">2.6.1.85</ecNumber>
    </recommendedName>
</protein>
<dbReference type="Gene3D" id="3.40.50.880">
    <property type="match status" value="1"/>
</dbReference>
<organism evidence="8 9">
    <name type="scientific">Chromobacterium amazonense</name>
    <dbReference type="NCBI Taxonomy" id="1382803"/>
    <lineage>
        <taxon>Bacteria</taxon>
        <taxon>Pseudomonadati</taxon>
        <taxon>Pseudomonadota</taxon>
        <taxon>Betaproteobacteria</taxon>
        <taxon>Neisseriales</taxon>
        <taxon>Chromobacteriaceae</taxon>
        <taxon>Chromobacterium</taxon>
    </lineage>
</organism>
<dbReference type="PRINTS" id="PR00096">
    <property type="entry name" value="GATASE"/>
</dbReference>
<dbReference type="InterPro" id="IPR006805">
    <property type="entry name" value="Anth_synth_I_N"/>
</dbReference>
<keyword evidence="3" id="KW-0808">Transferase</keyword>
<feature type="domain" description="Anthranilate synthase component I N-terminal" evidence="7">
    <location>
        <begin position="242"/>
        <end position="372"/>
    </location>
</feature>
<keyword evidence="4" id="KW-0315">Glutamine amidotransferase</keyword>
<comment type="caution">
    <text evidence="8">The sequence shown here is derived from an EMBL/GenBank/DDBJ whole genome shotgun (WGS) entry which is preliminary data.</text>
</comment>
<dbReference type="SUPFAM" id="SSF52317">
    <property type="entry name" value="Class I glutamine amidotransferase-like"/>
    <property type="match status" value="1"/>
</dbReference>
<evidence type="ECO:0000256" key="4">
    <source>
        <dbReference type="ARBA" id="ARBA00022962"/>
    </source>
</evidence>
<dbReference type="Pfam" id="PF00117">
    <property type="entry name" value="GATase"/>
    <property type="match status" value="1"/>
</dbReference>
<dbReference type="PRINTS" id="PR00097">
    <property type="entry name" value="ANTSNTHASEII"/>
</dbReference>
<dbReference type="Gene3D" id="3.60.120.10">
    <property type="entry name" value="Anthranilate synthase"/>
    <property type="match status" value="1"/>
</dbReference>
<dbReference type="NCBIfam" id="TIGR00553">
    <property type="entry name" value="pabB"/>
    <property type="match status" value="1"/>
</dbReference>
<dbReference type="InterPro" id="IPR029062">
    <property type="entry name" value="Class_I_gatase-like"/>
</dbReference>
<dbReference type="PROSITE" id="PS51273">
    <property type="entry name" value="GATASE_TYPE_1"/>
    <property type="match status" value="1"/>
</dbReference>
<dbReference type="Pfam" id="PF00425">
    <property type="entry name" value="Chorismate_bind"/>
    <property type="match status" value="1"/>
</dbReference>
<dbReference type="CDD" id="cd01743">
    <property type="entry name" value="GATase1_Anthranilate_Synthase"/>
    <property type="match status" value="1"/>
</dbReference>
<evidence type="ECO:0000256" key="1">
    <source>
        <dbReference type="ARBA" id="ARBA00005970"/>
    </source>
</evidence>
<dbReference type="EC" id="2.6.1.85" evidence="2"/>
<proteinExistence type="inferred from homology"/>
<dbReference type="SUPFAM" id="SSF56322">
    <property type="entry name" value="ADC synthase"/>
    <property type="match status" value="1"/>
</dbReference>
<gene>
    <name evidence="8" type="ORF">BUE93_17780</name>
</gene>
<feature type="domain" description="Chorismate-utilising enzyme C-terminal" evidence="6">
    <location>
        <begin position="422"/>
        <end position="675"/>
    </location>
</feature>
<evidence type="ECO:0000256" key="3">
    <source>
        <dbReference type="ARBA" id="ARBA00022679"/>
    </source>
</evidence>
<dbReference type="GO" id="GO:0009396">
    <property type="term" value="P:folic acid-containing compound biosynthetic process"/>
    <property type="evidence" value="ECO:0007669"/>
    <property type="project" value="InterPro"/>
</dbReference>
<evidence type="ECO:0000256" key="2">
    <source>
        <dbReference type="ARBA" id="ARBA00013139"/>
    </source>
</evidence>
<dbReference type="InterPro" id="IPR017926">
    <property type="entry name" value="GATASE"/>
</dbReference>
<name>A0A2S9X1M3_9NEIS</name>
<dbReference type="Proteomes" id="UP000239469">
    <property type="component" value="Unassembled WGS sequence"/>
</dbReference>
<dbReference type="GO" id="GO:0008153">
    <property type="term" value="P:4-aminobenzoate biosynthetic process"/>
    <property type="evidence" value="ECO:0007669"/>
    <property type="project" value="TreeGrafter"/>
</dbReference>
<dbReference type="AlphaFoldDB" id="A0A2S9X1M3"/>
<dbReference type="NCBIfam" id="TIGR00566">
    <property type="entry name" value="trpG_papA"/>
    <property type="match status" value="1"/>
</dbReference>
<reference evidence="8 9" key="1">
    <citation type="submission" date="2017-01" db="EMBL/GenBank/DDBJ databases">
        <title>New insights into the genetic diversity of Chromobacterium isolated from tropical freshwater lake.</title>
        <authorList>
            <person name="Santos A.B."/>
            <person name="Nascimento A.M."/>
            <person name="Da Silva P.C."/>
        </authorList>
    </citation>
    <scope>NUCLEOTIDE SEQUENCE [LARGE SCALE GENOMIC DNA]</scope>
    <source>
        <strain evidence="8 9">56AF</strain>
    </source>
</reference>
<dbReference type="Pfam" id="PF04715">
    <property type="entry name" value="Anth_synt_I_N"/>
    <property type="match status" value="1"/>
</dbReference>
<dbReference type="InterPro" id="IPR015890">
    <property type="entry name" value="Chorismate_C"/>
</dbReference>
<dbReference type="InterPro" id="IPR005802">
    <property type="entry name" value="ADC_synth_comp_1"/>
</dbReference>
<comment type="similarity">
    <text evidence="1">In the C-terminal section; belongs to the anthranilate synthase component I family.</text>
</comment>
<dbReference type="GO" id="GO:0000162">
    <property type="term" value="P:L-tryptophan biosynthetic process"/>
    <property type="evidence" value="ECO:0007669"/>
    <property type="project" value="TreeGrafter"/>
</dbReference>
<dbReference type="GO" id="GO:0005737">
    <property type="term" value="C:cytoplasm"/>
    <property type="evidence" value="ECO:0007669"/>
    <property type="project" value="TreeGrafter"/>
</dbReference>
<evidence type="ECO:0000313" key="9">
    <source>
        <dbReference type="Proteomes" id="UP000239469"/>
    </source>
</evidence>
<evidence type="ECO:0000259" key="7">
    <source>
        <dbReference type="Pfam" id="PF04715"/>
    </source>
</evidence>
<accession>A0A2S9X1M3</accession>
<sequence length="692" mass="75476">MKILIIDNFDSFTQNIAQYLYEVTQTVPVIVQNTASFDELELDSFDAIVISPGPGHPKNRDDFGVCAEVIRRARQPILGICLGHQGIVQEMGGAVRHAPAPVHGYCSEILHTGEGLFQNLPRRFEAVRYHSLACEQLPASIKCTAWTEDGLVMAIAHKTKPLYGVQFHPESIASQHGHALLKNFVDLAALRLRQPATEPPAPADLAGLAIAWQELGGPLNMVLSWRPYPACASPEETFRHHFAADKHAFWLDSEGSAPGQARFSIMGSGSGPNAIRLSYVLAERKLSLEKAGESRSLRGDVFSLIRELQQTVHASAPSDFPCPFHGGLIGYFGYELKELAGGSLKHKSRYPDACFVFTPHFIVFDHQENTAYECLLTEAGRAPNWSAPLAPPPAAAARRQDPPPFRPGAVNLSSVRLADESRQYLHKIQQSLQYIADGESYEICLTNRASIPYRGDPLNAYRKMRHASPVPYGAYLACGGFSILSASPETFLKIDQAGGIESRPIKGTRPRGLTEEQDRQLHADLASSAKDKAENLMIVDLVRHDLNRICAPGSVHVPELFKIESYSSVHQLVSTIRGVLRADVSSVEAVRACFPGGSMTGAPKKRTMEIIDSLESSARGVYSGALGWLSFNGAAELSIVIRTATLDQELAEFGIGGAIVAHSDPQQELEETLVKASVPVYSFSDGETHEPC</sequence>
<evidence type="ECO:0000259" key="6">
    <source>
        <dbReference type="Pfam" id="PF00425"/>
    </source>
</evidence>
<dbReference type="EMBL" id="MTBD01000030">
    <property type="protein sequence ID" value="PRP69615.1"/>
    <property type="molecule type" value="Genomic_DNA"/>
</dbReference>
<dbReference type="OrthoDB" id="9803598at2"/>
<evidence type="ECO:0000259" key="5">
    <source>
        <dbReference type="Pfam" id="PF00117"/>
    </source>
</evidence>
<dbReference type="PANTHER" id="PTHR11236">
    <property type="entry name" value="AMINOBENZOATE/ANTHRANILATE SYNTHASE"/>
    <property type="match status" value="1"/>
</dbReference>
<dbReference type="RefSeq" id="WP_106077689.1">
    <property type="nucleotide sequence ID" value="NZ_MTBD01000030.1"/>
</dbReference>
<dbReference type="FunFam" id="3.40.50.880:FF:000003">
    <property type="entry name" value="Anthranilate synthase component II"/>
    <property type="match status" value="1"/>
</dbReference>
<dbReference type="InterPro" id="IPR005801">
    <property type="entry name" value="ADC_synthase"/>
</dbReference>
<dbReference type="InterPro" id="IPR006221">
    <property type="entry name" value="TrpG/PapA_dom"/>
</dbReference>
<feature type="domain" description="Glutamine amidotransferase" evidence="5">
    <location>
        <begin position="4"/>
        <end position="185"/>
    </location>
</feature>
<dbReference type="PRINTS" id="PR00099">
    <property type="entry name" value="CPSGATASE"/>
</dbReference>
<dbReference type="InterPro" id="IPR019999">
    <property type="entry name" value="Anth_synth_I-like"/>
</dbReference>